<protein>
    <submittedName>
        <fullName evidence="2">Uncharacterized protein</fullName>
    </submittedName>
</protein>
<dbReference type="Proteomes" id="UP000232688">
    <property type="component" value="Unassembled WGS sequence"/>
</dbReference>
<evidence type="ECO:0000313" key="3">
    <source>
        <dbReference type="Proteomes" id="UP000232688"/>
    </source>
</evidence>
<accession>A0A2N0SKR3</accession>
<reference evidence="2 3" key="2">
    <citation type="submission" date="2017-10" db="EMBL/GenBank/DDBJ databases">
        <title>Genome analyses suggest a sexual origin of heterokaryosis in a supposedly ancient asexual fungus.</title>
        <authorList>
            <person name="Corradi N."/>
            <person name="Sedzielewska K."/>
            <person name="Noel J."/>
            <person name="Charron P."/>
            <person name="Farinelli L."/>
            <person name="Marton T."/>
            <person name="Kruger M."/>
            <person name="Pelin A."/>
            <person name="Brachmann A."/>
            <person name="Corradi N."/>
        </authorList>
    </citation>
    <scope>NUCLEOTIDE SEQUENCE [LARGE SCALE GENOMIC DNA]</scope>
    <source>
        <strain evidence="2 3">A1</strain>
    </source>
</reference>
<dbReference type="VEuPathDB" id="FungiDB:RhiirFUN_025281"/>
<evidence type="ECO:0000256" key="1">
    <source>
        <dbReference type="SAM" id="Coils"/>
    </source>
</evidence>
<reference evidence="2 3" key="1">
    <citation type="submission" date="2017-10" db="EMBL/GenBank/DDBJ databases">
        <title>Extensive intraspecific genome diversity in a model arbuscular mycorrhizal fungus.</title>
        <authorList>
            <person name="Chen E.C.H."/>
            <person name="Morin E."/>
            <person name="Baudet D."/>
            <person name="Noel J."/>
            <person name="Ndikumana S."/>
            <person name="Charron P."/>
            <person name="St-Onge C."/>
            <person name="Giorgi J."/>
            <person name="Grigoriev I.V."/>
            <person name="Roux C."/>
            <person name="Martin F.M."/>
            <person name="Corradi N."/>
        </authorList>
    </citation>
    <scope>NUCLEOTIDE SEQUENCE [LARGE SCALE GENOMIC DNA]</scope>
    <source>
        <strain evidence="2 3">A1</strain>
    </source>
</reference>
<dbReference type="EMBL" id="LLXH01000007">
    <property type="protein sequence ID" value="PKC76161.1"/>
    <property type="molecule type" value="Genomic_DNA"/>
</dbReference>
<proteinExistence type="predicted"/>
<keyword evidence="1" id="KW-0175">Coiled coil</keyword>
<organism evidence="2 3">
    <name type="scientific">Rhizophagus irregularis</name>
    <dbReference type="NCBI Taxonomy" id="588596"/>
    <lineage>
        <taxon>Eukaryota</taxon>
        <taxon>Fungi</taxon>
        <taxon>Fungi incertae sedis</taxon>
        <taxon>Mucoromycota</taxon>
        <taxon>Glomeromycotina</taxon>
        <taxon>Glomeromycetes</taxon>
        <taxon>Glomerales</taxon>
        <taxon>Glomeraceae</taxon>
        <taxon>Rhizophagus</taxon>
    </lineage>
</organism>
<dbReference type="AlphaFoldDB" id="A0A2N0SKR3"/>
<name>A0A2N0SKR3_9GLOM</name>
<dbReference type="VEuPathDB" id="FungiDB:RhiirA1_447921"/>
<evidence type="ECO:0000313" key="2">
    <source>
        <dbReference type="EMBL" id="PKC76161.1"/>
    </source>
</evidence>
<feature type="coiled-coil region" evidence="1">
    <location>
        <begin position="175"/>
        <end position="213"/>
    </location>
</feature>
<comment type="caution">
    <text evidence="2">The sequence shown here is derived from an EMBL/GenBank/DDBJ whole genome shotgun (WGS) entry which is preliminary data.</text>
</comment>
<sequence>MSDNNFVIHMNLCSPLPIPNSFNISSFDVNGLKMNGQTKIEQISFKHISFGGIVYTHLHPKQMKFLSKRISDYTVFSSDLDTSKQILSSGGISLFIANSFASHVQDFVSHSSHLLSVDLYFKGNALLLPLASSMDNIPDDELSQKNAFSLVLKGKRVGTEPGERYMEEFIDYYYVQDEQNTHDEEEVTVEQFNENYQNLMPSTKSQLNRLKNELAITLCEKCLMPTRNQECDCWILQIEEY</sequence>
<dbReference type="VEuPathDB" id="FungiDB:FUN_001485"/>
<gene>
    <name evidence="2" type="ORF">RhiirA1_447921</name>
</gene>